<dbReference type="SUPFAM" id="SSF53474">
    <property type="entry name" value="alpha/beta-Hydrolases"/>
    <property type="match status" value="1"/>
</dbReference>
<evidence type="ECO:0000256" key="1">
    <source>
        <dbReference type="ARBA" id="ARBA00010884"/>
    </source>
</evidence>
<dbReference type="GO" id="GO:0047372">
    <property type="term" value="F:monoacylglycerol lipase activity"/>
    <property type="evidence" value="ECO:0007669"/>
    <property type="project" value="TreeGrafter"/>
</dbReference>
<dbReference type="InterPro" id="IPR050960">
    <property type="entry name" value="AB_hydrolase_4_sf"/>
</dbReference>
<name>A0A926FNS5_AERHY</name>
<dbReference type="InterPro" id="IPR012020">
    <property type="entry name" value="ABHD4"/>
</dbReference>
<sequence>MLIESHFHAPWWARNPHLQTILPKWLRRQPARFVAERFELADGDFVDLAWSGEISRDERPLIVLFHGLEGIHSHYAKGLFAHLQRQGNEAVLMHFRGCSGEPNRLLQAYHSGAIEDAQALIAELGRRFPASRSSPSAIRWGQHAGQSAGAPCPSELKAAVVISAPLRLDSCADRVNQGFSRVYQSYLLRTMRHNLQQKIQRQAAAGARWQPQQVRAIATLRDFDEQVTAPLHGFDSADHYYQRCSGLGMLARIPIPTLVIHAADDPS</sequence>
<dbReference type="PANTHER" id="PTHR10794">
    <property type="entry name" value="ABHYDROLASE DOMAIN-CONTAINING PROTEIN"/>
    <property type="match status" value="1"/>
</dbReference>
<dbReference type="Gene3D" id="3.40.50.1820">
    <property type="entry name" value="alpha/beta hydrolase"/>
    <property type="match status" value="1"/>
</dbReference>
<reference evidence="2" key="1">
    <citation type="submission" date="2020-07" db="EMBL/GenBank/DDBJ databases">
        <title>Carbapenem Resistant Aeromonas hydrophila Carrying blacphA7 Isolated from Two Solid Organ Transplant Patients.</title>
        <authorList>
            <person name="Hilt E."/>
            <person name="Fitzwater S.P."/>
            <person name="Ward K."/>
            <person name="De St Maurice A."/>
            <person name="Chandrasekaran S."/>
            <person name="Garner O.B."/>
            <person name="Yang S."/>
        </authorList>
    </citation>
    <scope>NUCLEOTIDE SEQUENCE</scope>
    <source>
        <strain evidence="2">B-1</strain>
    </source>
</reference>
<proteinExistence type="inferred from homology"/>
<dbReference type="GO" id="GO:0034338">
    <property type="term" value="F:short-chain carboxylesterase activity"/>
    <property type="evidence" value="ECO:0007669"/>
    <property type="project" value="TreeGrafter"/>
</dbReference>
<dbReference type="PANTHER" id="PTHR10794:SF94">
    <property type="entry name" value="ESTERASE YHET-RELATED"/>
    <property type="match status" value="1"/>
</dbReference>
<accession>A0A926FNS5</accession>
<keyword evidence="2" id="KW-0378">Hydrolase</keyword>
<dbReference type="EMBL" id="JACLAN010000001">
    <property type="protein sequence ID" value="MBC8673847.1"/>
    <property type="molecule type" value="Genomic_DNA"/>
</dbReference>
<evidence type="ECO:0000313" key="2">
    <source>
        <dbReference type="EMBL" id="MBC8673847.1"/>
    </source>
</evidence>
<organism evidence="2">
    <name type="scientific">Aeromonas hydrophila</name>
    <dbReference type="NCBI Taxonomy" id="644"/>
    <lineage>
        <taxon>Bacteria</taxon>
        <taxon>Pseudomonadati</taxon>
        <taxon>Pseudomonadota</taxon>
        <taxon>Gammaproteobacteria</taxon>
        <taxon>Aeromonadales</taxon>
        <taxon>Aeromonadaceae</taxon>
        <taxon>Aeromonas</taxon>
    </lineage>
</organism>
<comment type="caution">
    <text evidence="2">The sequence shown here is derived from an EMBL/GenBank/DDBJ whole genome shotgun (WGS) entry which is preliminary data.</text>
</comment>
<comment type="similarity">
    <text evidence="1">Belongs to the AB hydrolase superfamily. AB hydrolase 4 family.</text>
</comment>
<dbReference type="NCBIfam" id="NF008218">
    <property type="entry name" value="PRK10985.1"/>
    <property type="match status" value="1"/>
</dbReference>
<dbReference type="PIRSF" id="PIRSF005211">
    <property type="entry name" value="Ab_hydro_YheT"/>
    <property type="match status" value="1"/>
</dbReference>
<dbReference type="InterPro" id="IPR029058">
    <property type="entry name" value="AB_hydrolase_fold"/>
</dbReference>
<protein>
    <submittedName>
        <fullName evidence="2">Hydrolase</fullName>
    </submittedName>
</protein>
<dbReference type="AlphaFoldDB" id="A0A926FNS5"/>
<gene>
    <name evidence="2" type="ORF">H2136_05055</name>
</gene>